<dbReference type="SUPFAM" id="SSF49303">
    <property type="entry name" value="beta-Galactosidase/glucuronidase domain"/>
    <property type="match status" value="1"/>
</dbReference>
<dbReference type="Proteomes" id="UP000564573">
    <property type="component" value="Unassembled WGS sequence"/>
</dbReference>
<feature type="compositionally biased region" description="Gly residues" evidence="4">
    <location>
        <begin position="714"/>
        <end position="725"/>
    </location>
</feature>
<dbReference type="SUPFAM" id="SSF49785">
    <property type="entry name" value="Galactose-binding domain-like"/>
    <property type="match status" value="1"/>
</dbReference>
<evidence type="ECO:0000313" key="7">
    <source>
        <dbReference type="EMBL" id="MBB3665852.1"/>
    </source>
</evidence>
<dbReference type="Gene3D" id="2.60.40.10">
    <property type="entry name" value="Immunoglobulins"/>
    <property type="match status" value="1"/>
</dbReference>
<keyword evidence="3" id="KW-0326">Glycosidase</keyword>
<dbReference type="Pfam" id="PF02837">
    <property type="entry name" value="Glyco_hydro_2_N"/>
    <property type="match status" value="1"/>
</dbReference>
<evidence type="ECO:0000256" key="4">
    <source>
        <dbReference type="SAM" id="MobiDB-lite"/>
    </source>
</evidence>
<evidence type="ECO:0008006" key="9">
    <source>
        <dbReference type="Google" id="ProtNLM"/>
    </source>
</evidence>
<dbReference type="InterPro" id="IPR008979">
    <property type="entry name" value="Galactose-bd-like_sf"/>
</dbReference>
<dbReference type="InterPro" id="IPR013783">
    <property type="entry name" value="Ig-like_fold"/>
</dbReference>
<evidence type="ECO:0000259" key="5">
    <source>
        <dbReference type="Pfam" id="PF00703"/>
    </source>
</evidence>
<dbReference type="Pfam" id="PF00703">
    <property type="entry name" value="Glyco_hydro_2"/>
    <property type="match status" value="1"/>
</dbReference>
<feature type="compositionally biased region" description="Low complexity" evidence="4">
    <location>
        <begin position="45"/>
        <end position="94"/>
    </location>
</feature>
<feature type="compositionally biased region" description="Basic and acidic residues" evidence="4">
    <location>
        <begin position="24"/>
        <end position="35"/>
    </location>
</feature>
<dbReference type="InterPro" id="IPR036156">
    <property type="entry name" value="Beta-gal/glucu_dom_sf"/>
</dbReference>
<feature type="domain" description="Glycoside hydrolase family 2 immunoglobulin-like beta-sandwich" evidence="5">
    <location>
        <begin position="330"/>
        <end position="401"/>
    </location>
</feature>
<dbReference type="Gene3D" id="2.60.120.260">
    <property type="entry name" value="Galactose-binding domain-like"/>
    <property type="match status" value="1"/>
</dbReference>
<evidence type="ECO:0000259" key="6">
    <source>
        <dbReference type="Pfam" id="PF02837"/>
    </source>
</evidence>
<accession>A0A839XPU2</accession>
<dbReference type="SUPFAM" id="SSF51445">
    <property type="entry name" value="(Trans)glycosidases"/>
    <property type="match status" value="1"/>
</dbReference>
<evidence type="ECO:0000313" key="8">
    <source>
        <dbReference type="Proteomes" id="UP000564573"/>
    </source>
</evidence>
<dbReference type="PANTHER" id="PTHR42732:SF2">
    <property type="entry name" value="BETA-MANNOSIDASE"/>
    <property type="match status" value="1"/>
</dbReference>
<dbReference type="InterPro" id="IPR006104">
    <property type="entry name" value="Glyco_hydro_2_N"/>
</dbReference>
<dbReference type="InterPro" id="IPR006102">
    <property type="entry name" value="Ig-like_GH2"/>
</dbReference>
<feature type="compositionally biased region" description="Polar residues" evidence="4">
    <location>
        <begin position="1"/>
        <end position="20"/>
    </location>
</feature>
<dbReference type="RefSeq" id="WP_183787056.1">
    <property type="nucleotide sequence ID" value="NZ_JACIBS010000008.1"/>
</dbReference>
<dbReference type="GO" id="GO:0004553">
    <property type="term" value="F:hydrolase activity, hydrolyzing O-glycosyl compounds"/>
    <property type="evidence" value="ECO:0007669"/>
    <property type="project" value="InterPro"/>
</dbReference>
<evidence type="ECO:0000256" key="3">
    <source>
        <dbReference type="ARBA" id="ARBA00023295"/>
    </source>
</evidence>
<feature type="compositionally biased region" description="Basic and acidic residues" evidence="4">
    <location>
        <begin position="131"/>
        <end position="143"/>
    </location>
</feature>
<proteinExistence type="inferred from homology"/>
<dbReference type="GO" id="GO:0005975">
    <property type="term" value="P:carbohydrate metabolic process"/>
    <property type="evidence" value="ECO:0007669"/>
    <property type="project" value="InterPro"/>
</dbReference>
<sequence length="760" mass="79933">MNADITSHSAVNSAADSAAQSAPEHARDTTAHPVEDPTAAPVAEPGTAPASGPSGSTTGSTTGSATGADAHALAAASAPTAPAGPVAPDAAGPSDELDRDPDRTAAIGPDGRPVAPLTTPWTADVDPDDPLPEHPRPQLTRGDRWRTLNGRWEFTAASADGTPQRRDEIVVPFPPEAALSGIGRRAERMWYRRTFDVPADWRAGRILLHFGAVDQIATVWVNHQLVARHEGGYTPFSVDITDVLRAEGPAGSAPDGRGSGEQEILVRAEDTGNSGTFPVGKQANRPGGILYTGASGIWQTVWLEAVPHTRIDRLDMTSDLAGFAVTAAVSGAEEPAATGAVVEVEAAGVTVTGMPERPVRVEVPSPRPWSPEDPHLYDVTVRLRTTSGALLDEVHSHVGLRTVGLVRDTEGRPRIAVNGRITFLYGPLDQGYWPDGIYTAPTDEALRHDLEQAKAYGFNTVRKHVKVEPARWYHWADRLGLLVWQDIPSLPIVLDNPPGPQARPVDRACGRFEDDLADIVATLRSVTSLVVWTPFNEGWGEYDTARITEELVAADPERLVVADSGVNCCHSHPDSGAGHIYDDHTYVGPGRPLATDHRATADGEYGGLGLAVEGHLWPGEPVAYELTGSAEELTRRYVEVARELRTVVRELGLSAAIYTQTTDVENEVNGLLTYDRRVHKVDLDAAAEANRAVLAEGTGDPDAAGTASVDPATGGTGAAGTGTGGTDSAEPGAGESPMGAGSAGGSRDDDAVAGPDRSAG</sequence>
<keyword evidence="2" id="KW-0378">Hydrolase</keyword>
<gene>
    <name evidence="7" type="ORF">FB384_004811</name>
</gene>
<feature type="region of interest" description="Disordered" evidence="4">
    <location>
        <begin position="1"/>
        <end position="143"/>
    </location>
</feature>
<dbReference type="InterPro" id="IPR051913">
    <property type="entry name" value="GH2_Domain-Containing"/>
</dbReference>
<protein>
    <recommendedName>
        <fullName evidence="9">Glycosyl hydrolase family 2</fullName>
    </recommendedName>
</protein>
<dbReference type="InterPro" id="IPR017853">
    <property type="entry name" value="GH"/>
</dbReference>
<dbReference type="EMBL" id="JACIBS010000008">
    <property type="protein sequence ID" value="MBB3665852.1"/>
    <property type="molecule type" value="Genomic_DNA"/>
</dbReference>
<evidence type="ECO:0000256" key="2">
    <source>
        <dbReference type="ARBA" id="ARBA00022801"/>
    </source>
</evidence>
<feature type="region of interest" description="Disordered" evidence="4">
    <location>
        <begin position="696"/>
        <end position="760"/>
    </location>
</feature>
<comment type="similarity">
    <text evidence="1">Belongs to the glycosyl hydrolase 2 family.</text>
</comment>
<dbReference type="PANTHER" id="PTHR42732">
    <property type="entry name" value="BETA-GALACTOSIDASE"/>
    <property type="match status" value="1"/>
</dbReference>
<feature type="domain" description="Glycosyl hydrolases family 2 sugar binding" evidence="6">
    <location>
        <begin position="180"/>
        <end position="246"/>
    </location>
</feature>
<dbReference type="Gene3D" id="3.20.20.80">
    <property type="entry name" value="Glycosidases"/>
    <property type="match status" value="1"/>
</dbReference>
<dbReference type="AlphaFoldDB" id="A0A839XPU2"/>
<name>A0A839XPU2_9PSEU</name>
<keyword evidence="8" id="KW-1185">Reference proteome</keyword>
<organism evidence="7 8">
    <name type="scientific">Prauserella sediminis</name>
    <dbReference type="NCBI Taxonomy" id="577680"/>
    <lineage>
        <taxon>Bacteria</taxon>
        <taxon>Bacillati</taxon>
        <taxon>Actinomycetota</taxon>
        <taxon>Actinomycetes</taxon>
        <taxon>Pseudonocardiales</taxon>
        <taxon>Pseudonocardiaceae</taxon>
        <taxon>Prauserella</taxon>
        <taxon>Prauserella salsuginis group</taxon>
    </lineage>
</organism>
<reference evidence="7 8" key="1">
    <citation type="submission" date="2020-08" db="EMBL/GenBank/DDBJ databases">
        <title>Sequencing the genomes of 1000 actinobacteria strains.</title>
        <authorList>
            <person name="Klenk H.-P."/>
        </authorList>
    </citation>
    <scope>NUCLEOTIDE SEQUENCE [LARGE SCALE GENOMIC DNA]</scope>
    <source>
        <strain evidence="7 8">DSM 45267</strain>
    </source>
</reference>
<evidence type="ECO:0000256" key="1">
    <source>
        <dbReference type="ARBA" id="ARBA00007401"/>
    </source>
</evidence>
<comment type="caution">
    <text evidence="7">The sequence shown here is derived from an EMBL/GenBank/DDBJ whole genome shotgun (WGS) entry which is preliminary data.</text>
</comment>